<proteinExistence type="predicted"/>
<protein>
    <submittedName>
        <fullName evidence="1">Uncharacterized protein</fullName>
    </submittedName>
</protein>
<comment type="caution">
    <text evidence="1">The sequence shown here is derived from an EMBL/GenBank/DDBJ whole genome shotgun (WGS) entry which is preliminary data.</text>
</comment>
<evidence type="ECO:0000313" key="1">
    <source>
        <dbReference type="EMBL" id="KAL2043210.1"/>
    </source>
</evidence>
<name>A0ABR4ACI9_9LECA</name>
<evidence type="ECO:0000313" key="2">
    <source>
        <dbReference type="Proteomes" id="UP001590950"/>
    </source>
</evidence>
<sequence length="81" mass="8706">MSKNTLDPDLRVSASSVYFDSLLSTTDIFLDGYRPSALICLSYGPSRLTEFARSRKKSLVGLPESCFGALPPSSTEPAGSE</sequence>
<reference evidence="1 2" key="1">
    <citation type="submission" date="2024-09" db="EMBL/GenBank/DDBJ databases">
        <title>Rethinking Asexuality: The Enigmatic Case of Functional Sexual Genes in Lepraria (Stereocaulaceae).</title>
        <authorList>
            <person name="Doellman M."/>
            <person name="Sun Y."/>
            <person name="Barcenas-Pena A."/>
            <person name="Lumbsch H.T."/>
            <person name="Grewe F."/>
        </authorList>
    </citation>
    <scope>NUCLEOTIDE SEQUENCE [LARGE SCALE GENOMIC DNA]</scope>
    <source>
        <strain evidence="1 2">Mercado 3170</strain>
    </source>
</reference>
<keyword evidence="2" id="KW-1185">Reference proteome</keyword>
<dbReference type="EMBL" id="JBEFKJ010000012">
    <property type="protein sequence ID" value="KAL2043210.1"/>
    <property type="molecule type" value="Genomic_DNA"/>
</dbReference>
<organism evidence="1 2">
    <name type="scientific">Stereocaulon virgatum</name>
    <dbReference type="NCBI Taxonomy" id="373712"/>
    <lineage>
        <taxon>Eukaryota</taxon>
        <taxon>Fungi</taxon>
        <taxon>Dikarya</taxon>
        <taxon>Ascomycota</taxon>
        <taxon>Pezizomycotina</taxon>
        <taxon>Lecanoromycetes</taxon>
        <taxon>OSLEUM clade</taxon>
        <taxon>Lecanoromycetidae</taxon>
        <taxon>Lecanorales</taxon>
        <taxon>Lecanorineae</taxon>
        <taxon>Stereocaulaceae</taxon>
        <taxon>Stereocaulon</taxon>
    </lineage>
</organism>
<dbReference type="Proteomes" id="UP001590950">
    <property type="component" value="Unassembled WGS sequence"/>
</dbReference>
<gene>
    <name evidence="1" type="ORF">N7G274_004270</name>
</gene>
<accession>A0ABR4ACI9</accession>